<name>A0A2M7XF64_9BACT</name>
<feature type="transmembrane region" description="Helical" evidence="1">
    <location>
        <begin position="139"/>
        <end position="157"/>
    </location>
</feature>
<keyword evidence="1" id="KW-0472">Membrane</keyword>
<feature type="transmembrane region" description="Helical" evidence="1">
    <location>
        <begin position="194"/>
        <end position="214"/>
    </location>
</feature>
<accession>A0A2M7XF64</accession>
<feature type="transmembrane region" description="Helical" evidence="1">
    <location>
        <begin position="17"/>
        <end position="37"/>
    </location>
</feature>
<feature type="domain" description="DUF2914" evidence="2">
    <location>
        <begin position="281"/>
        <end position="348"/>
    </location>
</feature>
<gene>
    <name evidence="3" type="ORF">CO173_01895</name>
</gene>
<organism evidence="3 4">
    <name type="scientific">Candidatus Uhrbacteria bacterium CG_4_9_14_3_um_filter_41_35</name>
    <dbReference type="NCBI Taxonomy" id="1975034"/>
    <lineage>
        <taxon>Bacteria</taxon>
        <taxon>Candidatus Uhriibacteriota</taxon>
    </lineage>
</organism>
<evidence type="ECO:0000256" key="1">
    <source>
        <dbReference type="SAM" id="Phobius"/>
    </source>
</evidence>
<dbReference type="Proteomes" id="UP000231263">
    <property type="component" value="Unassembled WGS sequence"/>
</dbReference>
<evidence type="ECO:0000313" key="3">
    <source>
        <dbReference type="EMBL" id="PJA46495.1"/>
    </source>
</evidence>
<protein>
    <recommendedName>
        <fullName evidence="2">DUF2914 domain-containing protein</fullName>
    </recommendedName>
</protein>
<dbReference type="AlphaFoldDB" id="A0A2M7XF64"/>
<dbReference type="Pfam" id="PF11141">
    <property type="entry name" value="DUF2914"/>
    <property type="match status" value="1"/>
</dbReference>
<feature type="transmembrane region" description="Helical" evidence="1">
    <location>
        <begin position="163"/>
        <end position="182"/>
    </location>
</feature>
<keyword evidence="1" id="KW-0812">Transmembrane</keyword>
<dbReference type="InterPro" id="IPR022606">
    <property type="entry name" value="DUF2914"/>
</dbReference>
<proteinExistence type="predicted"/>
<dbReference type="EMBL" id="PFWT01000009">
    <property type="protein sequence ID" value="PJA46495.1"/>
    <property type="molecule type" value="Genomic_DNA"/>
</dbReference>
<sequence length="362" mass="41452">MTIYKTLRNFAEKYERVLLPGTLILGLIVDVFTFRSISIKSAFILLALHAISVGFMIAFINIFDLKPRENRKGILRYLRIAGPFLIQFDFGALLSATLIFYWFSGSIAVSWPFIIIVAVLMASNDVLRHHFTKPAVQLSVYFFVLFSLFSITLPFIFNSISVWLFILSSVLSSLFIAIYAQVLAKYVPEVKSRLPVITSVIMTIILVLNTFYFLNFIPPVPLSLREVGVYHNVERTGGDYKVLTEKESFINKILPGRVILIMPGERVYFYTSIFAPADLNTEITHNWQFYNTETKKWEDRNQLSFTVTGGRQEGYRGFSYKTNTEAGAWRVSVETKRGQVLGQINFKIGYVNDLPELITEFK</sequence>
<comment type="caution">
    <text evidence="3">The sequence shown here is derived from an EMBL/GenBank/DDBJ whole genome shotgun (WGS) entry which is preliminary data.</text>
</comment>
<reference evidence="4" key="1">
    <citation type="submission" date="2017-09" db="EMBL/GenBank/DDBJ databases">
        <title>Depth-based differentiation of microbial function through sediment-hosted aquifers and enrichment of novel symbionts in the deep terrestrial subsurface.</title>
        <authorList>
            <person name="Probst A.J."/>
            <person name="Ladd B."/>
            <person name="Jarett J.K."/>
            <person name="Geller-Mcgrath D.E."/>
            <person name="Sieber C.M.K."/>
            <person name="Emerson J.B."/>
            <person name="Anantharaman K."/>
            <person name="Thomas B.C."/>
            <person name="Malmstrom R."/>
            <person name="Stieglmeier M."/>
            <person name="Klingl A."/>
            <person name="Woyke T."/>
            <person name="Ryan C.M."/>
            <person name="Banfield J.F."/>
        </authorList>
    </citation>
    <scope>NUCLEOTIDE SEQUENCE [LARGE SCALE GENOMIC DNA]</scope>
</reference>
<keyword evidence="1" id="KW-1133">Transmembrane helix</keyword>
<evidence type="ECO:0000259" key="2">
    <source>
        <dbReference type="Pfam" id="PF11141"/>
    </source>
</evidence>
<feature type="transmembrane region" description="Helical" evidence="1">
    <location>
        <begin position="109"/>
        <end position="127"/>
    </location>
</feature>
<feature type="transmembrane region" description="Helical" evidence="1">
    <location>
        <begin position="43"/>
        <end position="63"/>
    </location>
</feature>
<evidence type="ECO:0000313" key="4">
    <source>
        <dbReference type="Proteomes" id="UP000231263"/>
    </source>
</evidence>